<feature type="transmembrane region" description="Helical" evidence="2">
    <location>
        <begin position="26"/>
        <end position="46"/>
    </location>
</feature>
<comment type="similarity">
    <text evidence="1">Belongs to the membrane fusion protein (MFP) (TC 8.A.1) family.</text>
</comment>
<feature type="domain" description="Multidrug resistance protein MdtA-like barrel-sandwich hybrid" evidence="3">
    <location>
        <begin position="94"/>
        <end position="220"/>
    </location>
</feature>
<evidence type="ECO:0000256" key="1">
    <source>
        <dbReference type="ARBA" id="ARBA00009477"/>
    </source>
</evidence>
<proteinExistence type="inferred from homology"/>
<name>A0A937HH04_9PROT</name>
<dbReference type="EMBL" id="JADHOK010000015">
    <property type="protein sequence ID" value="MBL6761492.1"/>
    <property type="molecule type" value="Genomic_DNA"/>
</dbReference>
<evidence type="ECO:0000313" key="5">
    <source>
        <dbReference type="EMBL" id="MBL6761492.1"/>
    </source>
</evidence>
<gene>
    <name evidence="5" type="ORF">ISQ19_02220</name>
</gene>
<dbReference type="InterPro" id="IPR058792">
    <property type="entry name" value="Beta-barrel_RND_2"/>
</dbReference>
<feature type="domain" description="CusB-like beta-barrel" evidence="4">
    <location>
        <begin position="231"/>
        <end position="298"/>
    </location>
</feature>
<dbReference type="Pfam" id="PF25917">
    <property type="entry name" value="BSH_RND"/>
    <property type="match status" value="1"/>
</dbReference>
<evidence type="ECO:0000313" key="6">
    <source>
        <dbReference type="Proteomes" id="UP000785783"/>
    </source>
</evidence>
<keyword evidence="2" id="KW-0812">Transmembrane</keyword>
<dbReference type="PANTHER" id="PTHR30469:SF29">
    <property type="entry name" value="BLR2860 PROTEIN"/>
    <property type="match status" value="1"/>
</dbReference>
<dbReference type="Gene3D" id="2.40.50.100">
    <property type="match status" value="1"/>
</dbReference>
<accession>A0A937HH04</accession>
<dbReference type="GO" id="GO:0015562">
    <property type="term" value="F:efflux transmembrane transporter activity"/>
    <property type="evidence" value="ECO:0007669"/>
    <property type="project" value="TreeGrafter"/>
</dbReference>
<dbReference type="Pfam" id="PF25954">
    <property type="entry name" value="Beta-barrel_RND_2"/>
    <property type="match status" value="1"/>
</dbReference>
<dbReference type="NCBIfam" id="TIGR01730">
    <property type="entry name" value="RND_mfp"/>
    <property type="match status" value="1"/>
</dbReference>
<keyword evidence="2" id="KW-0472">Membrane</keyword>
<dbReference type="SUPFAM" id="SSF111369">
    <property type="entry name" value="HlyD-like secretion proteins"/>
    <property type="match status" value="1"/>
</dbReference>
<keyword evidence="2" id="KW-1133">Transmembrane helix</keyword>
<evidence type="ECO:0000259" key="3">
    <source>
        <dbReference type="Pfam" id="PF25917"/>
    </source>
</evidence>
<evidence type="ECO:0000259" key="4">
    <source>
        <dbReference type="Pfam" id="PF25954"/>
    </source>
</evidence>
<evidence type="ECO:0000256" key="2">
    <source>
        <dbReference type="SAM" id="Phobius"/>
    </source>
</evidence>
<dbReference type="AlphaFoldDB" id="A0A937HH04"/>
<sequence>MEFNPDDHDTQPVVESKPRRRLISPISTAIFVFLALIVWLASGVLFNTETVEAAKPISTTNPAARNFKVVVQEIVARAYPNTIVLQARSEADKVVTVASETGGTISSLPVEKGAFVQKGQIICRIDVGAREAQLAQARAQRDARKLEVNAARTLVQQGHMSKSQMAAAQANFDASIAAVKAALVELERTKIRAPFDGILDRQPVKIGHFMSPGQPCGTIIDKDPLLIVGYVAENQINRVSVGARGTAKMSTGELAAGKIRYIAETPNLTTRTFRVELEVPNKDLLLRDGMTAELIINAGEVVASRVPQSVLTLAGDGRLGVRVIDNGRVTIRPVQVIADDQDGAVVTGLAASELVIMRGGEYTRDGREVDFEILPVAEAASAETESSEVMQ</sequence>
<dbReference type="Proteomes" id="UP000785783">
    <property type="component" value="Unassembled WGS sequence"/>
</dbReference>
<dbReference type="InterPro" id="IPR058625">
    <property type="entry name" value="MdtA-like_BSH"/>
</dbReference>
<protein>
    <submittedName>
        <fullName evidence="5">Efflux RND transporter periplasmic adaptor subunit</fullName>
    </submittedName>
</protein>
<dbReference type="InterPro" id="IPR006143">
    <property type="entry name" value="RND_pump_MFP"/>
</dbReference>
<dbReference type="Gene3D" id="2.40.30.170">
    <property type="match status" value="1"/>
</dbReference>
<organism evidence="5 6">
    <name type="scientific">PS1 clade bacterium</name>
    <dbReference type="NCBI Taxonomy" id="2175152"/>
    <lineage>
        <taxon>Bacteria</taxon>
        <taxon>Pseudomonadati</taxon>
        <taxon>Pseudomonadota</taxon>
        <taxon>Alphaproteobacteria</taxon>
        <taxon>PS1 clade</taxon>
    </lineage>
</organism>
<reference evidence="5" key="1">
    <citation type="submission" date="2020-10" db="EMBL/GenBank/DDBJ databases">
        <title>Microbiome of the Black Sea water column analyzed by genome centric metagenomics.</title>
        <authorList>
            <person name="Cabello-Yeves P.J."/>
            <person name="Callieri C."/>
            <person name="Picazo A."/>
            <person name="Mehrshad M."/>
            <person name="Haro-Moreno J.M."/>
            <person name="Roda-Garcia J."/>
            <person name="Dzembekova N."/>
            <person name="Slabakova V."/>
            <person name="Slabakova N."/>
            <person name="Moncheva S."/>
            <person name="Rodriguez-Valera F."/>
        </authorList>
    </citation>
    <scope>NUCLEOTIDE SEQUENCE</scope>
    <source>
        <strain evidence="5">BS307-5m-G5</strain>
    </source>
</reference>
<dbReference type="Gene3D" id="1.10.287.470">
    <property type="entry name" value="Helix hairpin bin"/>
    <property type="match status" value="1"/>
</dbReference>
<dbReference type="GO" id="GO:1990281">
    <property type="term" value="C:efflux pump complex"/>
    <property type="evidence" value="ECO:0007669"/>
    <property type="project" value="TreeGrafter"/>
</dbReference>
<comment type="caution">
    <text evidence="5">The sequence shown here is derived from an EMBL/GenBank/DDBJ whole genome shotgun (WGS) entry which is preliminary data.</text>
</comment>
<dbReference type="PANTHER" id="PTHR30469">
    <property type="entry name" value="MULTIDRUG RESISTANCE PROTEIN MDTA"/>
    <property type="match status" value="1"/>
</dbReference>
<dbReference type="Gene3D" id="2.40.420.20">
    <property type="match status" value="1"/>
</dbReference>